<proteinExistence type="predicted"/>
<protein>
    <submittedName>
        <fullName evidence="1">Uncharacterized protein</fullName>
    </submittedName>
</protein>
<sequence>MNSQLVSFLYEIAPLSQMYQKITPRSQFRHIIDQNHFIKLIEFVVQKDFNQLCQYKNKQVQKWFLFHNQVAPLTTQDQSRK</sequence>
<name>A0A8S1YN95_PAROT</name>
<gene>
    <name evidence="1" type="ORF">POCTA_138.1.T2530002</name>
</gene>
<dbReference type="AlphaFoldDB" id="A0A8S1YN95"/>
<accession>A0A8S1YN95</accession>
<evidence type="ECO:0000313" key="1">
    <source>
        <dbReference type="EMBL" id="CAD8215430.1"/>
    </source>
</evidence>
<evidence type="ECO:0000313" key="2">
    <source>
        <dbReference type="Proteomes" id="UP000683925"/>
    </source>
</evidence>
<reference evidence="1" key="1">
    <citation type="submission" date="2021-01" db="EMBL/GenBank/DDBJ databases">
        <authorList>
            <consortium name="Genoscope - CEA"/>
            <person name="William W."/>
        </authorList>
    </citation>
    <scope>NUCLEOTIDE SEQUENCE</scope>
</reference>
<comment type="caution">
    <text evidence="1">The sequence shown here is derived from an EMBL/GenBank/DDBJ whole genome shotgun (WGS) entry which is preliminary data.</text>
</comment>
<keyword evidence="2" id="KW-1185">Reference proteome</keyword>
<dbReference type="Proteomes" id="UP000683925">
    <property type="component" value="Unassembled WGS sequence"/>
</dbReference>
<organism evidence="1 2">
    <name type="scientific">Paramecium octaurelia</name>
    <dbReference type="NCBI Taxonomy" id="43137"/>
    <lineage>
        <taxon>Eukaryota</taxon>
        <taxon>Sar</taxon>
        <taxon>Alveolata</taxon>
        <taxon>Ciliophora</taxon>
        <taxon>Intramacronucleata</taxon>
        <taxon>Oligohymenophorea</taxon>
        <taxon>Peniculida</taxon>
        <taxon>Parameciidae</taxon>
        <taxon>Paramecium</taxon>
    </lineage>
</organism>
<dbReference type="EMBL" id="CAJJDP010000257">
    <property type="protein sequence ID" value="CAD8215430.1"/>
    <property type="molecule type" value="Genomic_DNA"/>
</dbReference>